<proteinExistence type="inferred from homology"/>
<evidence type="ECO:0000256" key="2">
    <source>
        <dbReference type="ARBA" id="ARBA00010131"/>
    </source>
</evidence>
<keyword evidence="4 8" id="KW-1133">Transmembrane helix</keyword>
<evidence type="ECO:0000313" key="10">
    <source>
        <dbReference type="Proteomes" id="UP001642484"/>
    </source>
</evidence>
<protein>
    <recommendedName>
        <fullName evidence="11">Protein odr-4 homolog</fullName>
    </recommendedName>
</protein>
<evidence type="ECO:0000256" key="4">
    <source>
        <dbReference type="ARBA" id="ARBA00022989"/>
    </source>
</evidence>
<dbReference type="Proteomes" id="UP001642484">
    <property type="component" value="Unassembled WGS sequence"/>
</dbReference>
<accession>A0ABP0KQG3</accession>
<keyword evidence="5 8" id="KW-0472">Membrane</keyword>
<evidence type="ECO:0008006" key="11">
    <source>
        <dbReference type="Google" id="ProtNLM"/>
    </source>
</evidence>
<gene>
    <name evidence="9" type="ORF">CCMP2556_LOCUS17350</name>
</gene>
<keyword evidence="10" id="KW-1185">Reference proteome</keyword>
<evidence type="ECO:0000313" key="9">
    <source>
        <dbReference type="EMBL" id="CAK9029095.1"/>
    </source>
</evidence>
<feature type="transmembrane region" description="Helical" evidence="8">
    <location>
        <begin position="403"/>
        <end position="422"/>
    </location>
</feature>
<dbReference type="PANTHER" id="PTHR33966:SF1">
    <property type="entry name" value="PROTEIN ODR-4 HOMOLOG"/>
    <property type="match status" value="1"/>
</dbReference>
<keyword evidence="6" id="KW-0175">Coiled coil</keyword>
<comment type="similarity">
    <text evidence="2">Belongs to the ODR-4 family.</text>
</comment>
<feature type="compositionally biased region" description="Basic and acidic residues" evidence="7">
    <location>
        <begin position="378"/>
        <end position="397"/>
    </location>
</feature>
<dbReference type="PANTHER" id="PTHR33966">
    <property type="entry name" value="PROTEIN ODR-4 HOMOLOG"/>
    <property type="match status" value="1"/>
</dbReference>
<reference evidence="9 10" key="1">
    <citation type="submission" date="2024-02" db="EMBL/GenBank/DDBJ databases">
        <authorList>
            <person name="Chen Y."/>
            <person name="Shah S."/>
            <person name="Dougan E. K."/>
            <person name="Thang M."/>
            <person name="Chan C."/>
        </authorList>
    </citation>
    <scope>NUCLEOTIDE SEQUENCE [LARGE SCALE GENOMIC DNA]</scope>
</reference>
<dbReference type="EMBL" id="CAXAMN010009557">
    <property type="protein sequence ID" value="CAK9029095.1"/>
    <property type="molecule type" value="Genomic_DNA"/>
</dbReference>
<sequence>MAKKGTFNGTFFGNFSSRLHGTPVRFGLLLGQPVEDGLGDVLFAAATPELAQEEGEPSTQPKELVSLLKSSANGVSFTEWAKQHASAVRKLLPAGLEPLGCFVVASEAMVKDLAPLLVPILLQFSEPLVLSIDPSTRKNSFWQLAAGFKPALRPAQMKPDNYKDHVLLWTVTNIDILLPQIYSHEAGNVDELAAEVNRLVDESLKSCLTSLCSERSVPQVVDLDSESILASALPKDCHQLRVAFLRPASVLRAGEGTLRQRCVLTSSALLLRQNVELRHAVAKLREELAASAAERVRLALEECENPGGVLHLPWRSLFTPEDLQFPVWLGDYCMPDEAHEAAKERLGQLLGIQESALEEAPEYLDEHTILKAKHEGTYRPRTMEQAKAPPAKEKEKAQGSTPAVPALAACVGMVVLILAVAIPKLL</sequence>
<comment type="subcellular location">
    <subcellularLocation>
        <location evidence="1">Membrane</location>
    </subcellularLocation>
</comment>
<evidence type="ECO:0000256" key="1">
    <source>
        <dbReference type="ARBA" id="ARBA00004370"/>
    </source>
</evidence>
<evidence type="ECO:0000256" key="8">
    <source>
        <dbReference type="SAM" id="Phobius"/>
    </source>
</evidence>
<evidence type="ECO:0000256" key="7">
    <source>
        <dbReference type="SAM" id="MobiDB-lite"/>
    </source>
</evidence>
<feature type="coiled-coil region" evidence="6">
    <location>
        <begin position="274"/>
        <end position="301"/>
    </location>
</feature>
<keyword evidence="3 8" id="KW-0812">Transmembrane</keyword>
<evidence type="ECO:0000256" key="5">
    <source>
        <dbReference type="ARBA" id="ARBA00023136"/>
    </source>
</evidence>
<organism evidence="9 10">
    <name type="scientific">Durusdinium trenchii</name>
    <dbReference type="NCBI Taxonomy" id="1381693"/>
    <lineage>
        <taxon>Eukaryota</taxon>
        <taxon>Sar</taxon>
        <taxon>Alveolata</taxon>
        <taxon>Dinophyceae</taxon>
        <taxon>Suessiales</taxon>
        <taxon>Symbiodiniaceae</taxon>
        <taxon>Durusdinium</taxon>
    </lineage>
</organism>
<dbReference type="Pfam" id="PF14778">
    <property type="entry name" value="ODR4-like"/>
    <property type="match status" value="1"/>
</dbReference>
<comment type="caution">
    <text evidence="9">The sequence shown here is derived from an EMBL/GenBank/DDBJ whole genome shotgun (WGS) entry which is preliminary data.</text>
</comment>
<name>A0ABP0KQG3_9DINO</name>
<dbReference type="InterPro" id="IPR029454">
    <property type="entry name" value="ODR-4-like"/>
</dbReference>
<evidence type="ECO:0000256" key="3">
    <source>
        <dbReference type="ARBA" id="ARBA00022692"/>
    </source>
</evidence>
<feature type="region of interest" description="Disordered" evidence="7">
    <location>
        <begin position="378"/>
        <end position="399"/>
    </location>
</feature>
<evidence type="ECO:0000256" key="6">
    <source>
        <dbReference type="SAM" id="Coils"/>
    </source>
</evidence>